<keyword evidence="2" id="KW-1185">Reference proteome</keyword>
<accession>A0A1V6Q842</accession>
<dbReference type="Proteomes" id="UP000191672">
    <property type="component" value="Unassembled WGS sequence"/>
</dbReference>
<gene>
    <name evidence="1" type="ORF">PENANT_c010G01938</name>
</gene>
<dbReference type="GO" id="GO:0003700">
    <property type="term" value="F:DNA-binding transcription factor activity"/>
    <property type="evidence" value="ECO:0007669"/>
    <property type="project" value="InterPro"/>
</dbReference>
<dbReference type="AlphaFoldDB" id="A0A1V6Q842"/>
<reference evidence="2" key="1">
    <citation type="journal article" date="2017" name="Nat. Microbiol.">
        <title>Global analysis of biosynthetic gene clusters reveals vast potential of secondary metabolite production in Penicillium species.</title>
        <authorList>
            <person name="Nielsen J.C."/>
            <person name="Grijseels S."/>
            <person name="Prigent S."/>
            <person name="Ji B."/>
            <person name="Dainat J."/>
            <person name="Nielsen K.F."/>
            <person name="Frisvad J.C."/>
            <person name="Workman M."/>
            <person name="Nielsen J."/>
        </authorList>
    </citation>
    <scope>NUCLEOTIDE SEQUENCE [LARGE SCALE GENOMIC DNA]</scope>
    <source>
        <strain evidence="2">IBT 31811</strain>
    </source>
</reference>
<dbReference type="SUPFAM" id="SSF57959">
    <property type="entry name" value="Leucine zipper domain"/>
    <property type="match status" value="1"/>
</dbReference>
<proteinExistence type="predicted"/>
<dbReference type="CDD" id="cd14688">
    <property type="entry name" value="bZIP_YAP"/>
    <property type="match status" value="1"/>
</dbReference>
<dbReference type="Gene3D" id="1.20.5.170">
    <property type="match status" value="1"/>
</dbReference>
<evidence type="ECO:0000313" key="1">
    <source>
        <dbReference type="EMBL" id="OQD85403.1"/>
    </source>
</evidence>
<comment type="caution">
    <text evidence="1">The sequence shown here is derived from an EMBL/GenBank/DDBJ whole genome shotgun (WGS) entry which is preliminary data.</text>
</comment>
<protein>
    <recommendedName>
        <fullName evidence="3">BZIP domain-containing protein</fullName>
    </recommendedName>
</protein>
<dbReference type="PANTHER" id="PTHR40618">
    <property type="entry name" value="B-ZIP TRANSCRIPTION FACTOR (EUROFUNG)-RELATED"/>
    <property type="match status" value="1"/>
</dbReference>
<evidence type="ECO:0008006" key="3">
    <source>
        <dbReference type="Google" id="ProtNLM"/>
    </source>
</evidence>
<dbReference type="InterPro" id="IPR046347">
    <property type="entry name" value="bZIP_sf"/>
</dbReference>
<sequence length="519" mass="59317">MLSDMLSSRSYLDLSYERPQYLHRRELAPETKYEPERSLRPWNKRATKAPEMTDQLAINRAPAAPDRPARKRGRPRLETVKDAAAIEERRLQIRRAQRTYRLKKESTIQSLKSRVDGLERTLEKVSDLLSAAHQDAVSFQGSTLTAQLGNDYLSRARELVSAELHNVRSTPDEDENFEEARKSASDTFGYHVSHASNNLETQPQKKEYPSYANRARSPSPLINRILPNTTIYTYSHQESNLSRRLHRFCLEHTYRWLTDARTDPALLGRVFGLVPCIQDMPGIRRSFWRTLQSEIGSTLEFTKLPFYTLGGAGKHFPRKGRDGMPIYPENSRRPGKILRRMVRILQRGGIQDWDEDWSGDREPRVAGLGQEMVDMDQEERIRTLDLDGEWFDCHDIQGFLEHRGLALDGSALRLDVPASLVGDLHGFSLNRSVSSLYTSPSDVSADRTASASSLPSYMLDVECFFGRESDLYILYDTLTPTHSPSVLLANLRILGRAPGFRVWDVEAAMRSAIYRRPFS</sequence>
<dbReference type="EMBL" id="MDYN01000010">
    <property type="protein sequence ID" value="OQD85403.1"/>
    <property type="molecule type" value="Genomic_DNA"/>
</dbReference>
<organism evidence="1 2">
    <name type="scientific">Penicillium antarcticum</name>
    <dbReference type="NCBI Taxonomy" id="416450"/>
    <lineage>
        <taxon>Eukaryota</taxon>
        <taxon>Fungi</taxon>
        <taxon>Dikarya</taxon>
        <taxon>Ascomycota</taxon>
        <taxon>Pezizomycotina</taxon>
        <taxon>Eurotiomycetes</taxon>
        <taxon>Eurotiomycetidae</taxon>
        <taxon>Eurotiales</taxon>
        <taxon>Aspergillaceae</taxon>
        <taxon>Penicillium</taxon>
    </lineage>
</organism>
<evidence type="ECO:0000313" key="2">
    <source>
        <dbReference type="Proteomes" id="UP000191672"/>
    </source>
</evidence>
<dbReference type="STRING" id="416450.A0A1V6Q842"/>
<name>A0A1V6Q842_9EURO</name>
<dbReference type="PANTHER" id="PTHR40618:SF1">
    <property type="entry name" value="B-ZIP TRANSCRIPTION FACTOR (EUROFUNG)"/>
    <property type="match status" value="1"/>
</dbReference>